<dbReference type="Proteomes" id="UP000650467">
    <property type="component" value="Unassembled WGS sequence"/>
</dbReference>
<dbReference type="GO" id="GO:0005524">
    <property type="term" value="F:ATP binding"/>
    <property type="evidence" value="ECO:0007669"/>
    <property type="project" value="UniProtKB-KW"/>
</dbReference>
<comment type="caution">
    <text evidence="5">The sequence shown here is derived from an EMBL/GenBank/DDBJ whole genome shotgun (WGS) entry which is preliminary data.</text>
</comment>
<sequence length="419" mass="46299">MGGCCSQPGEKYEVQGGQSGGKPKPATGSGAKAAAKQPAVPDFGLQTTHEVIKLLGRGGEGETWLCRDKETDAEVAIKLIKRPIPKPAIQVIKREIKIQADLGQGHLNIVSADEVILSKTYLGLIMEYVPGGNMVSYVTKKRETKGERGGLCLDEEEARYFFIQLVSAVEYCHRNNVAHRDLKLDNTLLDNHTPVSWLKLCDFGFAKHWQANSNMDTMRIGTPEYMGPELISSRTGYDGKKVDVWAAGVLLYVMLVGMFPFETQDDNFNNTAGLYDIWLQQIKTSWREVPNNTSAASRLTPELKDLLDKMFDVKQESRASIESIKNSSWFQKPLPEPYASSLKELQEEQRSIDEQVIKGAFQSAERDKALEALLDRAVTPALPTEDVTRLSLSKIKRAYSILKGKGGAGAGMAAVAEEE</sequence>
<evidence type="ECO:0000259" key="4">
    <source>
        <dbReference type="PROSITE" id="PS50011"/>
    </source>
</evidence>
<dbReference type="PANTHER" id="PTHR24346">
    <property type="entry name" value="MAP/MICROTUBULE AFFINITY-REGULATING KINASE"/>
    <property type="match status" value="1"/>
</dbReference>
<dbReference type="InterPro" id="IPR011009">
    <property type="entry name" value="Kinase-like_dom_sf"/>
</dbReference>
<dbReference type="AlphaFoldDB" id="A0A835TAC8"/>
<gene>
    <name evidence="5" type="ORF">HXX76_003372</name>
</gene>
<accession>A0A835TAC8</accession>
<dbReference type="GO" id="GO:0035556">
    <property type="term" value="P:intracellular signal transduction"/>
    <property type="evidence" value="ECO:0007669"/>
    <property type="project" value="TreeGrafter"/>
</dbReference>
<dbReference type="FunFam" id="1.10.510.10:FF:000571">
    <property type="entry name" value="Maternal embryonic leucine zipper kinase"/>
    <property type="match status" value="1"/>
</dbReference>
<evidence type="ECO:0000256" key="2">
    <source>
        <dbReference type="ARBA" id="ARBA00022840"/>
    </source>
</evidence>
<evidence type="ECO:0000313" key="6">
    <source>
        <dbReference type="Proteomes" id="UP000650467"/>
    </source>
</evidence>
<dbReference type="SMART" id="SM00220">
    <property type="entry name" value="S_TKc"/>
    <property type="match status" value="1"/>
</dbReference>
<evidence type="ECO:0000256" key="1">
    <source>
        <dbReference type="ARBA" id="ARBA00022741"/>
    </source>
</evidence>
<protein>
    <recommendedName>
        <fullName evidence="4">Protein kinase domain-containing protein</fullName>
    </recommendedName>
</protein>
<reference evidence="5" key="1">
    <citation type="journal article" date="2020" name="bioRxiv">
        <title>Comparative genomics of Chlamydomonas.</title>
        <authorList>
            <person name="Craig R.J."/>
            <person name="Hasan A.R."/>
            <person name="Ness R.W."/>
            <person name="Keightley P.D."/>
        </authorList>
    </citation>
    <scope>NUCLEOTIDE SEQUENCE</scope>
    <source>
        <strain evidence="5">SAG 7.73</strain>
    </source>
</reference>
<proteinExistence type="predicted"/>
<dbReference type="InterPro" id="IPR008271">
    <property type="entry name" value="Ser/Thr_kinase_AS"/>
</dbReference>
<organism evidence="5 6">
    <name type="scientific">Chlamydomonas incerta</name>
    <dbReference type="NCBI Taxonomy" id="51695"/>
    <lineage>
        <taxon>Eukaryota</taxon>
        <taxon>Viridiplantae</taxon>
        <taxon>Chlorophyta</taxon>
        <taxon>core chlorophytes</taxon>
        <taxon>Chlorophyceae</taxon>
        <taxon>CS clade</taxon>
        <taxon>Chlamydomonadales</taxon>
        <taxon>Chlamydomonadaceae</taxon>
        <taxon>Chlamydomonas</taxon>
    </lineage>
</organism>
<dbReference type="InterPro" id="IPR000719">
    <property type="entry name" value="Prot_kinase_dom"/>
</dbReference>
<name>A0A835TAC8_CHLIN</name>
<keyword evidence="6" id="KW-1185">Reference proteome</keyword>
<dbReference type="SUPFAM" id="SSF56112">
    <property type="entry name" value="Protein kinase-like (PK-like)"/>
    <property type="match status" value="1"/>
</dbReference>
<dbReference type="Gene3D" id="1.10.510.10">
    <property type="entry name" value="Transferase(Phosphotransferase) domain 1"/>
    <property type="match status" value="1"/>
</dbReference>
<evidence type="ECO:0000256" key="3">
    <source>
        <dbReference type="SAM" id="MobiDB-lite"/>
    </source>
</evidence>
<keyword evidence="2" id="KW-0067">ATP-binding</keyword>
<dbReference type="GO" id="GO:0004674">
    <property type="term" value="F:protein serine/threonine kinase activity"/>
    <property type="evidence" value="ECO:0007669"/>
    <property type="project" value="TreeGrafter"/>
</dbReference>
<dbReference type="EMBL" id="JAEHOC010000005">
    <property type="protein sequence ID" value="KAG2441759.1"/>
    <property type="molecule type" value="Genomic_DNA"/>
</dbReference>
<feature type="domain" description="Protein kinase" evidence="4">
    <location>
        <begin position="49"/>
        <end position="330"/>
    </location>
</feature>
<feature type="region of interest" description="Disordered" evidence="3">
    <location>
        <begin position="1"/>
        <end position="39"/>
    </location>
</feature>
<evidence type="ECO:0000313" key="5">
    <source>
        <dbReference type="EMBL" id="KAG2441759.1"/>
    </source>
</evidence>
<keyword evidence="1" id="KW-0547">Nucleotide-binding</keyword>
<dbReference type="PROSITE" id="PS00108">
    <property type="entry name" value="PROTEIN_KINASE_ST"/>
    <property type="match status" value="1"/>
</dbReference>
<dbReference type="PROSITE" id="PS50011">
    <property type="entry name" value="PROTEIN_KINASE_DOM"/>
    <property type="match status" value="1"/>
</dbReference>
<dbReference type="GO" id="GO:0005737">
    <property type="term" value="C:cytoplasm"/>
    <property type="evidence" value="ECO:0007669"/>
    <property type="project" value="TreeGrafter"/>
</dbReference>
<dbReference type="Pfam" id="PF00069">
    <property type="entry name" value="Pkinase"/>
    <property type="match status" value="1"/>
</dbReference>
<dbReference type="PANTHER" id="PTHR24346:SF92">
    <property type="entry name" value="SNF1-RELATED PROTEIN KINASE 2.6"/>
    <property type="match status" value="1"/>
</dbReference>
<dbReference type="OrthoDB" id="193931at2759"/>